<dbReference type="EMBL" id="LLYW01000002">
    <property type="protein sequence ID" value="KUH34698.1"/>
    <property type="molecule type" value="Genomic_DNA"/>
</dbReference>
<accession>A0A100XZP2</accession>
<comment type="caution">
    <text evidence="2">The sequence shown here is derived from an EMBL/GenBank/DDBJ whole genome shotgun (WGS) entry which is preliminary data.</text>
</comment>
<dbReference type="OrthoDB" id="102228at2157"/>
<dbReference type="AlphaFoldDB" id="A0A100XZP2"/>
<evidence type="ECO:0000256" key="1">
    <source>
        <dbReference type="SAM" id="Phobius"/>
    </source>
</evidence>
<evidence type="ECO:0000313" key="3">
    <source>
        <dbReference type="Proteomes" id="UP000053462"/>
    </source>
</evidence>
<organism evidence="2 3">
    <name type="scientific">Thermococcus celericrescens</name>
    <dbReference type="NCBI Taxonomy" id="227598"/>
    <lineage>
        <taxon>Archaea</taxon>
        <taxon>Methanobacteriati</taxon>
        <taxon>Methanobacteriota</taxon>
        <taxon>Thermococci</taxon>
        <taxon>Thermococcales</taxon>
        <taxon>Thermococcaceae</taxon>
        <taxon>Thermococcus</taxon>
    </lineage>
</organism>
<reference evidence="2 3" key="1">
    <citation type="submission" date="2015-10" db="EMBL/GenBank/DDBJ databases">
        <title>Draft genome sequence of Thermococcus celericrescens strain DSM 17994.</title>
        <authorList>
            <person name="Hong S.-J."/>
            <person name="Park C.-E."/>
            <person name="Shin J.-H."/>
        </authorList>
    </citation>
    <scope>NUCLEOTIDE SEQUENCE [LARGE SCALE GENOMIC DNA]</scope>
    <source>
        <strain evidence="2 3">DSM 17994</strain>
    </source>
</reference>
<keyword evidence="1" id="KW-0472">Membrane</keyword>
<keyword evidence="3" id="KW-1185">Reference proteome</keyword>
<gene>
    <name evidence="2" type="ORF">APY94_00495</name>
</gene>
<keyword evidence="1" id="KW-1133">Transmembrane helix</keyword>
<name>A0A100XZP2_9EURY</name>
<dbReference type="RefSeq" id="WP_058937784.1">
    <property type="nucleotide sequence ID" value="NZ_LLYW01000002.1"/>
</dbReference>
<feature type="transmembrane region" description="Helical" evidence="1">
    <location>
        <begin position="6"/>
        <end position="24"/>
    </location>
</feature>
<evidence type="ECO:0000313" key="2">
    <source>
        <dbReference type="EMBL" id="KUH34698.1"/>
    </source>
</evidence>
<dbReference type="Proteomes" id="UP000053462">
    <property type="component" value="Unassembled WGS sequence"/>
</dbReference>
<sequence>MSATVNPWIGVFVVLGIPLLIYLYSRRRMSAPRAGLMAVAVYILLGLALIALGWNISPWTIILPGLFVAFLDVLQLRQRP</sequence>
<keyword evidence="1" id="KW-0812">Transmembrane</keyword>
<dbReference type="STRING" id="227598.APY94_00495"/>
<proteinExistence type="predicted"/>
<feature type="transmembrane region" description="Helical" evidence="1">
    <location>
        <begin position="36"/>
        <end position="53"/>
    </location>
</feature>
<protein>
    <submittedName>
        <fullName evidence="2">Uncharacterized protein</fullName>
    </submittedName>
</protein>